<feature type="compositionally biased region" description="Polar residues" evidence="1">
    <location>
        <begin position="1238"/>
        <end position="1252"/>
    </location>
</feature>
<sequence>MASVDGVNSRQEHAALHAISSDNEKTLSRAASSRLDVSDLFQGSELPPRTSVDDPSFWEVETSIASETQSVEIIAPSTPLPPEDQHPNESDSDQASTPTGYGLRHSDGQTPGHPPTRQSSRPSLRGLPHSSWSVESLHTQYSNVRSNPNQTSPSPSSPSSSSPPEINGETHSRDHRYQLGLFAALEGIIKADVAVQTAKEALTAMLEAKASSGGLCPGCVVRLHGSGISAAAQNFVNGRAEPALPGLDSNTNSSAQPHQPSLRTSSASSSSSSGASHEDDMGDHLMAESSVESAAQSPIPPVGRSGLRSSSLSSSTAPGLTACGTSDLAASSSSPTKTAEKSLTRAEEEFRDLVRDWSHKDTNGVPSPSSRASSQPQAPFIYDVPLTSQWSPDDEEPTMLFRSGKNREARQKSPAQGDFESALSRLAPAEGVIPSHFIDHSGRYLNLGGGSGSSTGSDKVRIVQIPSPVAASASNPLRRMSSDDDFASRSSHGGTISAQPSLRRISEDVEREEAASKDEDQEKDDVLSSCEASSERATSHKSLPSPPLPQTGDDVVVEFDSLRTPVSSPPALSTVLGTPRKATSATLPTNDDILLSPSSSSYQGTPAGTRVLGSMIQHELNRPDSMITMTEADSPAAPPGRHRAFSFPPVSSALASRCPTAASAVAHHEAVRGSAIQRWTSLVNARASAAPSNSPPPGDFSPDRLVASRWSSSTSNFDLSNSNAGFQLRSDLSTDLAFGRSPDHTAELIDISESLSAHAHSDGGHPYFLPLRRNDCGPTLLADPSLRPLSLRGEEIPPVTANLKELRRLSLGGKSLSTVIQEAAAALKSEQSTPHGHEDVNPMLQVELPRRLSPGSLPVDMPPAQAHASQSSMDNDVVLCASPQELTTSQSDGLELSPSSPAGYFDGLSAGLAVSSRSEAAMATSSSLASTGSSHWLGKRLQKAASHFSKGGHMLNRVRPHSRSCEDVAPEKENSHRVAKDEVECPAERAGGTRFSEMIEELLPSKANLATSERSVRRSELSSRSAASSFISRQLERAFLSRKAYHEDVLFEDRAATAAAEYQERPANSSSSVPQLESASGETTPRPHAVLGTADVVSSSSIPLLCEEPVEEASKASGYDSPELQHLERSGTGSLSGCGDYKRGSMLFSLPPLLQDNIRPSFDERESGEEERRDGQRRHGVQTPSETSAGSCRSPNEGHHQDVSARRGSATSGNVPPGLQAHGEATAAPLLSRRMMKHNSSVSSDVNTLGGASSSHSSSTHRAKQQDSFSRSFPSLPAALPRGRRRSDRSDAPSPVERNHQVNATLPSSSASPDPAASRMLSRPAVAAKPHGRLTQLSLSSLSSFGSVGRHKRLPASPASSMQPPPLPSKQGHEASVSAKQLKPAPTQARRPFSSSGSSMVSSIGSASSRSRRATAATKRLRIPSFGFGGSSSMLQEVADAARRSSSTTPTPRSMAGLASNHATSPSRTGVTAVDSSHVAAMSGSGTANATTRWSSYFPRMDSLKPVEMSKLRRPATSTASSSTSPPSQSHNHRFNTSTTATSPVDPQQVTRAPAPPPFFYSRPQMASPRTESKEPADEATRPVHGQSQQQGASSSPPAHRLPAPPERALSSGRAESSLTAPLPSPPIKDGRRVSSVFPPAAPASSSATSTLPLPTRPAHLSSSSSSTAEASTAAVHSPVHQYPQRSVNLSSPSTRHPFPVLPRSSSLLPSPSRDPHSSTLTVANYSSSMAPSPSTASASSSARNAPRKAEREVLQQ</sequence>
<protein>
    <submittedName>
        <fullName evidence="2">Uncharacterized protein</fullName>
    </submittedName>
</protein>
<evidence type="ECO:0000256" key="1">
    <source>
        <dbReference type="SAM" id="MobiDB-lite"/>
    </source>
</evidence>
<evidence type="ECO:0000313" key="2">
    <source>
        <dbReference type="EMBL" id="PWN26055.1"/>
    </source>
</evidence>
<feature type="compositionally biased region" description="Low complexity" evidence="1">
    <location>
        <begin position="1586"/>
        <end position="1599"/>
    </location>
</feature>
<feature type="compositionally biased region" description="Polar residues" evidence="1">
    <location>
        <begin position="1066"/>
        <end position="1083"/>
    </location>
</feature>
<feature type="compositionally biased region" description="Basic and acidic residues" evidence="1">
    <location>
        <begin position="963"/>
        <end position="981"/>
    </location>
</feature>
<feature type="region of interest" description="Disordered" evidence="1">
    <location>
        <begin position="471"/>
        <end position="604"/>
    </location>
</feature>
<dbReference type="RefSeq" id="XP_025360667.1">
    <property type="nucleotide sequence ID" value="XM_025509692.1"/>
</dbReference>
<proteinExistence type="predicted"/>
<dbReference type="EMBL" id="KZ819673">
    <property type="protein sequence ID" value="PWN26055.1"/>
    <property type="molecule type" value="Genomic_DNA"/>
</dbReference>
<feature type="compositionally biased region" description="Polar residues" evidence="1">
    <location>
        <begin position="1535"/>
        <end position="1551"/>
    </location>
</feature>
<feature type="compositionally biased region" description="Basic and acidic residues" evidence="1">
    <location>
        <begin position="1161"/>
        <end position="1174"/>
    </location>
</feature>
<keyword evidence="3" id="KW-1185">Reference proteome</keyword>
<feature type="region of interest" description="Disordered" evidence="1">
    <location>
        <begin position="1152"/>
        <end position="1476"/>
    </location>
</feature>
<feature type="compositionally biased region" description="Basic and acidic residues" evidence="1">
    <location>
        <begin position="504"/>
        <end position="526"/>
    </location>
</feature>
<feature type="compositionally biased region" description="Basic and acidic residues" evidence="1">
    <location>
        <begin position="338"/>
        <end position="362"/>
    </location>
</feature>
<feature type="compositionally biased region" description="Polar residues" evidence="1">
    <location>
        <begin position="130"/>
        <end position="151"/>
    </location>
</feature>
<feature type="compositionally biased region" description="Basic and acidic residues" evidence="1">
    <location>
        <begin position="1748"/>
        <end position="1757"/>
    </location>
</feature>
<feature type="compositionally biased region" description="Low complexity" evidence="1">
    <location>
        <begin position="152"/>
        <end position="164"/>
    </location>
</feature>
<feature type="compositionally biased region" description="Basic and acidic residues" evidence="1">
    <location>
        <begin position="1196"/>
        <end position="1205"/>
    </location>
</feature>
<feature type="compositionally biased region" description="Low complexity" evidence="1">
    <location>
        <begin position="1727"/>
        <end position="1743"/>
    </location>
</feature>
<feature type="compositionally biased region" description="Polar residues" evidence="1">
    <location>
        <begin position="1684"/>
        <end position="1695"/>
    </location>
</feature>
<feature type="compositionally biased region" description="Polar residues" evidence="1">
    <location>
        <begin position="1461"/>
        <end position="1470"/>
    </location>
</feature>
<feature type="compositionally biased region" description="Polar residues" evidence="1">
    <location>
        <begin position="1182"/>
        <end position="1194"/>
    </location>
</feature>
<dbReference type="GeneID" id="37031515"/>
<feature type="compositionally biased region" description="Polar residues" evidence="1">
    <location>
        <begin position="248"/>
        <end position="264"/>
    </location>
</feature>
<feature type="compositionally biased region" description="Low complexity" evidence="1">
    <location>
        <begin position="1307"/>
        <end position="1318"/>
    </location>
</feature>
<feature type="compositionally biased region" description="Low complexity" evidence="1">
    <location>
        <begin position="1634"/>
        <end position="1675"/>
    </location>
</feature>
<feature type="region of interest" description="Disordered" evidence="1">
    <location>
        <begin position="1"/>
        <end position="171"/>
    </location>
</feature>
<accession>A0A316USE6</accession>
<feature type="region of interest" description="Disordered" evidence="1">
    <location>
        <begin position="1113"/>
        <end position="1135"/>
    </location>
</feature>
<feature type="region of interest" description="Disordered" evidence="1">
    <location>
        <begin position="1506"/>
        <end position="1757"/>
    </location>
</feature>
<feature type="compositionally biased region" description="Low complexity" evidence="1">
    <location>
        <begin position="366"/>
        <end position="377"/>
    </location>
</feature>
<feature type="compositionally biased region" description="Polar residues" evidence="1">
    <location>
        <begin position="328"/>
        <end position="337"/>
    </location>
</feature>
<gene>
    <name evidence="2" type="ORF">BDZ90DRAFT_57408</name>
</gene>
<reference evidence="2 3" key="1">
    <citation type="journal article" date="2018" name="Mol. Biol. Evol.">
        <title>Broad Genomic Sampling Reveals a Smut Pathogenic Ancestry of the Fungal Clade Ustilaginomycotina.</title>
        <authorList>
            <person name="Kijpornyongpan T."/>
            <person name="Mondo S.J."/>
            <person name="Barry K."/>
            <person name="Sandor L."/>
            <person name="Lee J."/>
            <person name="Lipzen A."/>
            <person name="Pangilinan J."/>
            <person name="LaButti K."/>
            <person name="Hainaut M."/>
            <person name="Henrissat B."/>
            <person name="Grigoriev I.V."/>
            <person name="Spatafora J.W."/>
            <person name="Aime M.C."/>
        </authorList>
    </citation>
    <scope>NUCLEOTIDE SEQUENCE [LARGE SCALE GENOMIC DNA]</scope>
    <source>
        <strain evidence="2 3">MCA 5214</strain>
    </source>
</reference>
<dbReference type="Proteomes" id="UP000245884">
    <property type="component" value="Unassembled WGS sequence"/>
</dbReference>
<feature type="compositionally biased region" description="Low complexity" evidence="1">
    <location>
        <begin position="1444"/>
        <end position="1454"/>
    </location>
</feature>
<feature type="compositionally biased region" description="Basic and acidic residues" evidence="1">
    <location>
        <begin position="1571"/>
        <end position="1582"/>
    </location>
</feature>
<name>A0A316USE6_9BASI</name>
<evidence type="ECO:0000313" key="3">
    <source>
        <dbReference type="Proteomes" id="UP000245884"/>
    </source>
</evidence>
<feature type="compositionally biased region" description="Low complexity" evidence="1">
    <location>
        <begin position="1389"/>
        <end position="1417"/>
    </location>
</feature>
<feature type="region of interest" description="Disordered" evidence="1">
    <location>
        <begin position="1061"/>
        <end position="1088"/>
    </location>
</feature>
<feature type="compositionally biased region" description="Low complexity" evidence="1">
    <location>
        <begin position="1698"/>
        <end position="1712"/>
    </location>
</feature>
<feature type="compositionally biased region" description="Basic and acidic residues" evidence="1">
    <location>
        <begin position="276"/>
        <end position="286"/>
    </location>
</feature>
<feature type="compositionally biased region" description="Polar residues" evidence="1">
    <location>
        <begin position="488"/>
        <end position="500"/>
    </location>
</feature>
<organism evidence="2 3">
    <name type="scientific">Jaminaea rosea</name>
    <dbReference type="NCBI Taxonomy" id="1569628"/>
    <lineage>
        <taxon>Eukaryota</taxon>
        <taxon>Fungi</taxon>
        <taxon>Dikarya</taxon>
        <taxon>Basidiomycota</taxon>
        <taxon>Ustilaginomycotina</taxon>
        <taxon>Exobasidiomycetes</taxon>
        <taxon>Microstromatales</taxon>
        <taxon>Microstromatales incertae sedis</taxon>
        <taxon>Jaminaea</taxon>
    </lineage>
</organism>
<feature type="compositionally biased region" description="Low complexity" evidence="1">
    <location>
        <begin position="303"/>
        <end position="315"/>
    </location>
</feature>
<feature type="compositionally biased region" description="Low complexity" evidence="1">
    <location>
        <begin position="265"/>
        <end position="275"/>
    </location>
</feature>
<feature type="region of interest" description="Disordered" evidence="1">
    <location>
        <begin position="953"/>
        <end position="981"/>
    </location>
</feature>
<feature type="region of interest" description="Disordered" evidence="1">
    <location>
        <begin position="242"/>
        <end position="377"/>
    </location>
</feature>
<feature type="compositionally biased region" description="Low complexity" evidence="1">
    <location>
        <begin position="1515"/>
        <end position="1528"/>
    </location>
</feature>